<dbReference type="Pfam" id="PF11209">
    <property type="entry name" value="LmeA"/>
    <property type="match status" value="1"/>
</dbReference>
<dbReference type="KEGG" id="glj:GKIL_0311"/>
<dbReference type="eggNOG" id="ENOG502Z830">
    <property type="taxonomic scope" value="Bacteria"/>
</dbReference>
<dbReference type="HOGENOM" id="CLU_092370_1_0_3"/>
<dbReference type="InterPro" id="IPR021373">
    <property type="entry name" value="DUF2993"/>
</dbReference>
<evidence type="ECO:0008006" key="3">
    <source>
        <dbReference type="Google" id="ProtNLM"/>
    </source>
</evidence>
<keyword evidence="2" id="KW-1185">Reference proteome</keyword>
<sequence length="246" mass="27202">MPENDKQPGLAEQALNKAAEMGLTSQLRDVEKMDVAIKTNPLKLIQGEVEAVSVEGEGLLMQKDLRVEKLEVQAGRISINPLAAALGKIELEQPTEATARVLLTEADLNRSLNSEYIRGMLQNLQIEAEGRALSVDVQQVEAKLPGEERLWMRSRLSIHQTGETQEVTFTARLVRSGNRIALEDIQYPEGGDLSPELTAGLQVKANELGNISNFELDGMSLRLQTLEVRRGEIDLTVEIYAEQFPS</sequence>
<evidence type="ECO:0000313" key="2">
    <source>
        <dbReference type="Proteomes" id="UP000017396"/>
    </source>
</evidence>
<accession>U5QCI9</accession>
<protein>
    <recommendedName>
        <fullName evidence="3">DUF2993 domain-containing protein</fullName>
    </recommendedName>
</protein>
<dbReference type="Proteomes" id="UP000017396">
    <property type="component" value="Chromosome"/>
</dbReference>
<dbReference type="RefSeq" id="WP_023171571.1">
    <property type="nucleotide sequence ID" value="NC_022600.1"/>
</dbReference>
<evidence type="ECO:0000313" key="1">
    <source>
        <dbReference type="EMBL" id="AGY56558.1"/>
    </source>
</evidence>
<dbReference type="OrthoDB" id="420681at2"/>
<dbReference type="EMBL" id="CP003587">
    <property type="protein sequence ID" value="AGY56558.1"/>
    <property type="molecule type" value="Genomic_DNA"/>
</dbReference>
<reference evidence="1 2" key="1">
    <citation type="journal article" date="2013" name="PLoS ONE">
        <title>Cultivation and Complete Genome Sequencing of Gloeobacter kilaueensis sp. nov., from a Lava Cave in Kilauea Caldera, Hawai'i.</title>
        <authorList>
            <person name="Saw J.H."/>
            <person name="Schatz M."/>
            <person name="Brown M.V."/>
            <person name="Kunkel D.D."/>
            <person name="Foster J.S."/>
            <person name="Shick H."/>
            <person name="Christensen S."/>
            <person name="Hou S."/>
            <person name="Wan X."/>
            <person name="Donachie S.P."/>
        </authorList>
    </citation>
    <scope>NUCLEOTIDE SEQUENCE [LARGE SCALE GENOMIC DNA]</scope>
    <source>
        <strain evidence="2">JS</strain>
    </source>
</reference>
<proteinExistence type="predicted"/>
<organism evidence="1 2">
    <name type="scientific">Gloeobacter kilaueensis (strain ATCC BAA-2537 / CCAP 1431/1 / ULC 316 / JS1)</name>
    <dbReference type="NCBI Taxonomy" id="1183438"/>
    <lineage>
        <taxon>Bacteria</taxon>
        <taxon>Bacillati</taxon>
        <taxon>Cyanobacteriota</taxon>
        <taxon>Cyanophyceae</taxon>
        <taxon>Gloeobacterales</taxon>
        <taxon>Gloeobacteraceae</taxon>
        <taxon>Gloeobacter</taxon>
    </lineage>
</organism>
<dbReference type="STRING" id="1183438.GKIL_0311"/>
<dbReference type="AlphaFoldDB" id="U5QCI9"/>
<gene>
    <name evidence="1" type="ORF">GKIL_0311</name>
</gene>
<name>U5QCI9_GLOK1</name>